<dbReference type="VEuPathDB" id="FungiDB:AAP_01257"/>
<evidence type="ECO:0000313" key="3">
    <source>
        <dbReference type="EMBL" id="KZZ95581.1"/>
    </source>
</evidence>
<evidence type="ECO:0000313" key="4">
    <source>
        <dbReference type="Proteomes" id="UP000242877"/>
    </source>
</evidence>
<comment type="caution">
    <text evidence="3">The sequence shown here is derived from an EMBL/GenBank/DDBJ whole genome shotgun (WGS) entry which is preliminary data.</text>
</comment>
<proteinExistence type="inferred from homology"/>
<dbReference type="Gene3D" id="1.10.1620.20">
    <property type="entry name" value="ATP synthase, F1 complex, epsilon subunit superfamily, mitochondrial"/>
    <property type="match status" value="1"/>
</dbReference>
<dbReference type="GO" id="GO:0042776">
    <property type="term" value="P:proton motive force-driven mitochondrial ATP synthesis"/>
    <property type="evidence" value="ECO:0007669"/>
    <property type="project" value="TreeGrafter"/>
</dbReference>
<dbReference type="EMBL" id="AZGZ01000004">
    <property type="protein sequence ID" value="KZZ95581.1"/>
    <property type="molecule type" value="Genomic_DNA"/>
</dbReference>
<feature type="compositionally biased region" description="Basic and acidic residues" evidence="2">
    <location>
        <begin position="54"/>
        <end position="65"/>
    </location>
</feature>
<dbReference type="CDD" id="cd12153">
    <property type="entry name" value="F1-ATPase_epsilon"/>
    <property type="match status" value="1"/>
</dbReference>
<sequence length="74" mass="8298">MTASWKVAGLTYNRYLAIASRAVRNSLKEEQRMAAARRGELDLRFSKWENGKQQETKNLADEIAKISEAPASGN</sequence>
<dbReference type="AlphaFoldDB" id="A0A168BPV4"/>
<accession>A0A168BPV4</accession>
<dbReference type="Pfam" id="PF04627">
    <property type="entry name" value="ATP-synt_Eps"/>
    <property type="match status" value="1"/>
</dbReference>
<evidence type="ECO:0000256" key="1">
    <source>
        <dbReference type="ARBA" id="ARBA00009502"/>
    </source>
</evidence>
<feature type="region of interest" description="Disordered" evidence="2">
    <location>
        <begin position="54"/>
        <end position="74"/>
    </location>
</feature>
<dbReference type="FunFam" id="1.10.1620.20:FF:000003">
    <property type="entry name" value="Mitochondrial ATP synthase epsilon chain domain-containing protein"/>
    <property type="match status" value="1"/>
</dbReference>
<name>A0A168BPV4_9EURO</name>
<evidence type="ECO:0000256" key="2">
    <source>
        <dbReference type="SAM" id="MobiDB-lite"/>
    </source>
</evidence>
<dbReference type="GO" id="GO:0005743">
    <property type="term" value="C:mitochondrial inner membrane"/>
    <property type="evidence" value="ECO:0007669"/>
    <property type="project" value="InterPro"/>
</dbReference>
<gene>
    <name evidence="3" type="ORF">AAP_01257</name>
</gene>
<organism evidence="3 4">
    <name type="scientific">Ascosphaera apis ARSEF 7405</name>
    <dbReference type="NCBI Taxonomy" id="392613"/>
    <lineage>
        <taxon>Eukaryota</taxon>
        <taxon>Fungi</taxon>
        <taxon>Dikarya</taxon>
        <taxon>Ascomycota</taxon>
        <taxon>Pezizomycotina</taxon>
        <taxon>Eurotiomycetes</taxon>
        <taxon>Eurotiomycetidae</taxon>
        <taxon>Onygenales</taxon>
        <taxon>Ascosphaeraceae</taxon>
        <taxon>Ascosphaera</taxon>
    </lineage>
</organism>
<dbReference type="PANTHER" id="PTHR12448:SF0">
    <property type="entry name" value="ATP SYNTHASE SUBUNIT EPSILON, MITOCHONDRIAL"/>
    <property type="match status" value="1"/>
</dbReference>
<dbReference type="InterPro" id="IPR036742">
    <property type="entry name" value="ATP_synth_F1_esu_sf_mt"/>
</dbReference>
<dbReference type="GO" id="GO:0045259">
    <property type="term" value="C:proton-transporting ATP synthase complex"/>
    <property type="evidence" value="ECO:0007669"/>
    <property type="project" value="InterPro"/>
</dbReference>
<dbReference type="InterPro" id="IPR006721">
    <property type="entry name" value="ATP_synth_F1_esu_mt"/>
</dbReference>
<dbReference type="PANTHER" id="PTHR12448">
    <property type="entry name" value="ATP SYNTHASE EPSILON CHAIN, MITOCHONDRIAL"/>
    <property type="match status" value="1"/>
</dbReference>
<comment type="similarity">
    <text evidence="1">Belongs to the eukaryotic ATPase epsilon family.</text>
</comment>
<dbReference type="Proteomes" id="UP000242877">
    <property type="component" value="Unassembled WGS sequence"/>
</dbReference>
<protein>
    <submittedName>
        <fullName evidence="3">Mitochondrial ATP synthase epsilon chain domain-containing protein</fullName>
    </submittedName>
</protein>
<reference evidence="3 4" key="1">
    <citation type="journal article" date="2016" name="Genome Biol. Evol.">
        <title>Divergent and convergent evolution of fungal pathogenicity.</title>
        <authorList>
            <person name="Shang Y."/>
            <person name="Xiao G."/>
            <person name="Zheng P."/>
            <person name="Cen K."/>
            <person name="Zhan S."/>
            <person name="Wang C."/>
        </authorList>
    </citation>
    <scope>NUCLEOTIDE SEQUENCE [LARGE SCALE GENOMIC DNA]</scope>
    <source>
        <strain evidence="3 4">ARSEF 7405</strain>
    </source>
</reference>
<keyword evidence="4" id="KW-1185">Reference proteome</keyword>
<dbReference type="SUPFAM" id="SSF48690">
    <property type="entry name" value="Epsilon subunit of mitochondrial F1F0-ATP synthase"/>
    <property type="match status" value="1"/>
</dbReference>
<dbReference type="OrthoDB" id="269124at2759"/>
<dbReference type="GO" id="GO:0046933">
    <property type="term" value="F:proton-transporting ATP synthase activity, rotational mechanism"/>
    <property type="evidence" value="ECO:0007669"/>
    <property type="project" value="InterPro"/>
</dbReference>